<feature type="region of interest" description="Disordered" evidence="6">
    <location>
        <begin position="141"/>
        <end position="418"/>
    </location>
</feature>
<evidence type="ECO:0000256" key="4">
    <source>
        <dbReference type="ARBA" id="ARBA00023136"/>
    </source>
</evidence>
<evidence type="ECO:0000256" key="5">
    <source>
        <dbReference type="SAM" id="Coils"/>
    </source>
</evidence>
<dbReference type="EMBL" id="BJWK01000002">
    <property type="protein sequence ID" value="GEM07012.1"/>
    <property type="molecule type" value="Genomic_DNA"/>
</dbReference>
<evidence type="ECO:0000259" key="7">
    <source>
        <dbReference type="PROSITE" id="PS51469"/>
    </source>
</evidence>
<feature type="region of interest" description="Disordered" evidence="6">
    <location>
        <begin position="1053"/>
        <end position="1079"/>
    </location>
</feature>
<feature type="compositionally biased region" description="Basic residues" evidence="6">
    <location>
        <begin position="253"/>
        <end position="262"/>
    </location>
</feature>
<feature type="compositionally biased region" description="Acidic residues" evidence="6">
    <location>
        <begin position="163"/>
        <end position="172"/>
    </location>
</feature>
<evidence type="ECO:0000256" key="1">
    <source>
        <dbReference type="ARBA" id="ARBA00004370"/>
    </source>
</evidence>
<feature type="region of interest" description="Disordered" evidence="6">
    <location>
        <begin position="442"/>
        <end position="561"/>
    </location>
</feature>
<gene>
    <name evidence="8" type="ORF">Rt10032_c02g1029</name>
</gene>
<feature type="region of interest" description="Disordered" evidence="6">
    <location>
        <begin position="1"/>
        <end position="120"/>
    </location>
</feature>
<dbReference type="InterPro" id="IPR012919">
    <property type="entry name" value="SUN_dom"/>
</dbReference>
<protein>
    <submittedName>
        <fullName evidence="8">Spindle pole body-associated protein sad1</fullName>
    </submittedName>
</protein>
<dbReference type="GO" id="GO:0034993">
    <property type="term" value="C:meiotic nuclear membrane microtubule tethering complex"/>
    <property type="evidence" value="ECO:0007669"/>
    <property type="project" value="TreeGrafter"/>
</dbReference>
<dbReference type="Gene3D" id="2.60.120.260">
    <property type="entry name" value="Galactose-binding domain-like"/>
    <property type="match status" value="1"/>
</dbReference>
<feature type="coiled-coil region" evidence="5">
    <location>
        <begin position="565"/>
        <end position="663"/>
    </location>
</feature>
<dbReference type="Pfam" id="PF07738">
    <property type="entry name" value="Sad1_UNC"/>
    <property type="match status" value="2"/>
</dbReference>
<dbReference type="Proteomes" id="UP000321518">
    <property type="component" value="Unassembled WGS sequence"/>
</dbReference>
<feature type="domain" description="SUN" evidence="7">
    <location>
        <begin position="931"/>
        <end position="1144"/>
    </location>
</feature>
<keyword evidence="5" id="KW-0175">Coiled coil</keyword>
<feature type="compositionally biased region" description="Polar residues" evidence="6">
    <location>
        <begin position="371"/>
        <end position="386"/>
    </location>
</feature>
<dbReference type="GO" id="GO:0043495">
    <property type="term" value="F:protein-membrane adaptor activity"/>
    <property type="evidence" value="ECO:0007669"/>
    <property type="project" value="TreeGrafter"/>
</dbReference>
<feature type="compositionally biased region" description="Low complexity" evidence="6">
    <location>
        <begin position="263"/>
        <end position="272"/>
    </location>
</feature>
<dbReference type="PANTHER" id="PTHR12911:SF8">
    <property type="entry name" value="KLAROID PROTEIN-RELATED"/>
    <property type="match status" value="1"/>
</dbReference>
<dbReference type="OrthoDB" id="342281at2759"/>
<feature type="compositionally biased region" description="Basic residues" evidence="6">
    <location>
        <begin position="288"/>
        <end position="298"/>
    </location>
</feature>
<feature type="compositionally biased region" description="Low complexity" evidence="6">
    <location>
        <begin position="387"/>
        <end position="399"/>
    </location>
</feature>
<feature type="compositionally biased region" description="Polar residues" evidence="6">
    <location>
        <begin position="229"/>
        <end position="252"/>
    </location>
</feature>
<feature type="compositionally biased region" description="Acidic residues" evidence="6">
    <location>
        <begin position="305"/>
        <end position="328"/>
    </location>
</feature>
<evidence type="ECO:0000256" key="6">
    <source>
        <dbReference type="SAM" id="MobiDB-lite"/>
    </source>
</evidence>
<evidence type="ECO:0000256" key="2">
    <source>
        <dbReference type="ARBA" id="ARBA00022692"/>
    </source>
</evidence>
<proteinExistence type="predicted"/>
<dbReference type="Gene3D" id="1.10.287.1490">
    <property type="match status" value="1"/>
</dbReference>
<organism evidence="8 9">
    <name type="scientific">Rhodotorula toruloides</name>
    <name type="common">Yeast</name>
    <name type="synonym">Rhodosporidium toruloides</name>
    <dbReference type="NCBI Taxonomy" id="5286"/>
    <lineage>
        <taxon>Eukaryota</taxon>
        <taxon>Fungi</taxon>
        <taxon>Dikarya</taxon>
        <taxon>Basidiomycota</taxon>
        <taxon>Pucciniomycotina</taxon>
        <taxon>Microbotryomycetes</taxon>
        <taxon>Sporidiobolales</taxon>
        <taxon>Sporidiobolaceae</taxon>
        <taxon>Rhodotorula</taxon>
    </lineage>
</organism>
<evidence type="ECO:0000313" key="9">
    <source>
        <dbReference type="Proteomes" id="UP000321518"/>
    </source>
</evidence>
<dbReference type="AlphaFoldDB" id="A0A511K9J6"/>
<keyword evidence="3" id="KW-1133">Transmembrane helix</keyword>
<feature type="compositionally biased region" description="Low complexity" evidence="6">
    <location>
        <begin position="546"/>
        <end position="561"/>
    </location>
</feature>
<sequence length="1152" mass="123588">MSRPPNPRSSHGRSPSVEGEIRRASTHSLNLSYAYGAPASSPRVGTSSSAGLQASPPRRARSSTGAVEEEDEGELEAREPADTGRAAEPAAVRYARLAQRKKDTGGNAYPPPPPVAYDGLQNTSVNIANAFKAATSGLGGVVVGGRREDFPPLNGPIENGAGEAEEADEEQDLPQPAKAPPSAGKKRKKHAPKDPTYRHQAGQTSSSEESEFDQRAKGKKRTKPADPSYNPTKDPSYHAGNTSTAESENGANTKRRKSKGKGRASTGGRSAAQEAIPRGIRDGEIWYGKKRKSKRGSRRSTAGAEGEEQEDEEDEEENGFEYEGEDLGGMDPQDHPAGDDYLDDDEADRTPPAASYFLRLRSPSPRAKDAASTSQQQVAAPSSRSNGAGPADPAFAAFDHSLGHGNDSNSLSASFDNSVLRRSSYDYSEEERIVQALEAQRKRQFEEEQRRRHQAQPTPQQQRVAAAATPGTSGATPMPTTGAYPPTPGAAASPVSALRKRRLPGPPSMLGAGPPLGSIDDDEDDVARAERMGGEWGRNRSKRSADSSPSSSPSYIAPSVAPESLEGLIARLSDLESAMSRLSSASDSDRRQSSDDRGYMTRLSEQLESLETTLSTEQARAKAALASLEKSGESRSLAAEKAAQDLKGDIDSLQARIRSLTTEQQRDASDLRHLQTTVTAISRDVAELDQQISKVAKDVAAATDVERITRIALDAIAKKLPGKVAVRLDDSGRLEIDPAFWRVLKDAFVDKPAVERTVDAKIAAIDGSKRNGLFGSSKEAKGRPAPPSWDDFLATNEGALKAWVASDLSSRTGSDAFVSKKTFLDLLRREIKLLKRDFEAKANENFEQMGQEILAKVAKQEDMRRKDASLASHLNPFARHHSAPAADGPVTIKSSDGQNVTAIISSLVDSALLRYSKDVLARPDYALYTAGGRVIRSLTSRTYEPHPLSRSRSLLAWVTGTSVPQGRSPVTALHPDRTPGSCWPFAGQHGQIGVQLSRCVVPTDITLEHISPDVALDGDVSSAPKDFEVWGIVDGPQNVAKVAQFRLDEREARRAARSAGQDPLDDIDATENEPTSIPPSANHILLAVGSYDPSAPSPVQSFPVTPAARRLAIPIQVVVVKVLSNHGESAYTCLYRIRVGGRTESQLLDASA</sequence>
<keyword evidence="2" id="KW-0812">Transmembrane</keyword>
<reference evidence="8 9" key="1">
    <citation type="submission" date="2019-07" db="EMBL/GenBank/DDBJ databases">
        <title>Rhodotorula toruloides NBRC10032 genome sequencing.</title>
        <authorList>
            <person name="Shida Y."/>
            <person name="Takaku H."/>
            <person name="Ogasawara W."/>
            <person name="Mori K."/>
        </authorList>
    </citation>
    <scope>NUCLEOTIDE SEQUENCE [LARGE SCALE GENOMIC DNA]</scope>
    <source>
        <strain evidence="8 9">NBRC10032</strain>
    </source>
</reference>
<accession>A0A511K9J6</accession>
<feature type="compositionally biased region" description="Polar residues" evidence="6">
    <location>
        <begin position="406"/>
        <end position="418"/>
    </location>
</feature>
<keyword evidence="4" id="KW-0472">Membrane</keyword>
<dbReference type="PANTHER" id="PTHR12911">
    <property type="entry name" value="SAD1/UNC-84-LIKE PROTEIN-RELATED"/>
    <property type="match status" value="1"/>
</dbReference>
<comment type="caution">
    <text evidence="8">The sequence shown here is derived from an EMBL/GenBank/DDBJ whole genome shotgun (WGS) entry which is preliminary data.</text>
</comment>
<dbReference type="PROSITE" id="PS51469">
    <property type="entry name" value="SUN"/>
    <property type="match status" value="1"/>
</dbReference>
<dbReference type="InterPro" id="IPR045119">
    <property type="entry name" value="SUN1-5"/>
</dbReference>
<comment type="subcellular location">
    <subcellularLocation>
        <location evidence="1">Membrane</location>
    </subcellularLocation>
</comment>
<name>A0A511K9J6_RHOTO</name>
<evidence type="ECO:0000313" key="8">
    <source>
        <dbReference type="EMBL" id="GEM07012.1"/>
    </source>
</evidence>
<evidence type="ECO:0000256" key="3">
    <source>
        <dbReference type="ARBA" id="ARBA00022989"/>
    </source>
</evidence>
<feature type="compositionally biased region" description="Polar residues" evidence="6">
    <location>
        <begin position="43"/>
        <end position="52"/>
    </location>
</feature>
<feature type="compositionally biased region" description="Low complexity" evidence="6">
    <location>
        <begin position="465"/>
        <end position="492"/>
    </location>
</feature>